<dbReference type="EMBL" id="CM004483">
    <property type="protein sequence ID" value="OCT60931.1"/>
    <property type="molecule type" value="Genomic_DNA"/>
</dbReference>
<accession>A0A974H1F5</accession>
<organism evidence="1 2">
    <name type="scientific">Xenopus laevis</name>
    <name type="common">African clawed frog</name>
    <dbReference type="NCBI Taxonomy" id="8355"/>
    <lineage>
        <taxon>Eukaryota</taxon>
        <taxon>Metazoa</taxon>
        <taxon>Chordata</taxon>
        <taxon>Craniata</taxon>
        <taxon>Vertebrata</taxon>
        <taxon>Euteleostomi</taxon>
        <taxon>Amphibia</taxon>
        <taxon>Batrachia</taxon>
        <taxon>Anura</taxon>
        <taxon>Pipoidea</taxon>
        <taxon>Pipidae</taxon>
        <taxon>Xenopodinae</taxon>
        <taxon>Xenopus</taxon>
        <taxon>Xenopus</taxon>
    </lineage>
</organism>
<dbReference type="AlphaFoldDB" id="A0A974H1F5"/>
<reference evidence="2" key="1">
    <citation type="journal article" date="2016" name="Nature">
        <title>Genome evolution in the allotetraploid frog Xenopus laevis.</title>
        <authorList>
            <person name="Session A.M."/>
            <person name="Uno Y."/>
            <person name="Kwon T."/>
            <person name="Chapman J.A."/>
            <person name="Toyoda A."/>
            <person name="Takahashi S."/>
            <person name="Fukui A."/>
            <person name="Hikosaka A."/>
            <person name="Suzuki A."/>
            <person name="Kondo M."/>
            <person name="van Heeringen S.J."/>
            <person name="Quigley I."/>
            <person name="Heinz S."/>
            <person name="Ogino H."/>
            <person name="Ochi H."/>
            <person name="Hellsten U."/>
            <person name="Lyons J.B."/>
            <person name="Simakov O."/>
            <person name="Putnam N."/>
            <person name="Stites J."/>
            <person name="Kuroki Y."/>
            <person name="Tanaka T."/>
            <person name="Michiue T."/>
            <person name="Watanabe M."/>
            <person name="Bogdanovic O."/>
            <person name="Lister R."/>
            <person name="Georgiou G."/>
            <person name="Paranjpe S.S."/>
            <person name="van Kruijsbergen I."/>
            <person name="Shu S."/>
            <person name="Carlson J."/>
            <person name="Kinoshita T."/>
            <person name="Ohta Y."/>
            <person name="Mawaribuchi S."/>
            <person name="Jenkins J."/>
            <person name="Grimwood J."/>
            <person name="Schmutz J."/>
            <person name="Mitros T."/>
            <person name="Mozaffari S.V."/>
            <person name="Suzuki Y."/>
            <person name="Haramoto Y."/>
            <person name="Yamamoto T.S."/>
            <person name="Takagi C."/>
            <person name="Heald R."/>
            <person name="Miller K."/>
            <person name="Haudenschild C."/>
            <person name="Kitzman J."/>
            <person name="Nakayama T."/>
            <person name="Izutsu Y."/>
            <person name="Robert J."/>
            <person name="Fortriede J."/>
            <person name="Burns K."/>
            <person name="Lotay V."/>
            <person name="Karimi K."/>
            <person name="Yasuoka Y."/>
            <person name="Dichmann D.S."/>
            <person name="Flajnik M.F."/>
            <person name="Houston D.W."/>
            <person name="Shendure J."/>
            <person name="DuPasquier L."/>
            <person name="Vize P.D."/>
            <person name="Zorn A.M."/>
            <person name="Ito M."/>
            <person name="Marcotte E.M."/>
            <person name="Wallingford J.B."/>
            <person name="Ito Y."/>
            <person name="Asashima M."/>
            <person name="Ueno N."/>
            <person name="Matsuda Y."/>
            <person name="Veenstra G.J."/>
            <person name="Fujiyama A."/>
            <person name="Harland R.M."/>
            <person name="Taira M."/>
            <person name="Rokhsar D.S."/>
        </authorList>
    </citation>
    <scope>NUCLEOTIDE SEQUENCE [LARGE SCALE GENOMIC DNA]</scope>
    <source>
        <strain evidence="2">J</strain>
    </source>
</reference>
<proteinExistence type="predicted"/>
<name>A0A974H1F5_XENLA</name>
<evidence type="ECO:0000313" key="2">
    <source>
        <dbReference type="Proteomes" id="UP000694892"/>
    </source>
</evidence>
<protein>
    <submittedName>
        <fullName evidence="1">Uncharacterized protein</fullName>
    </submittedName>
</protein>
<gene>
    <name evidence="1" type="ORF">XELAEV_18046956mg</name>
</gene>
<evidence type="ECO:0000313" key="1">
    <source>
        <dbReference type="EMBL" id="OCT60931.1"/>
    </source>
</evidence>
<sequence>MGMLQGTFKSALLTNRDKLIKESRVGKVGGNPSLQPVTLSMKYSRQFNKIKGIINRYLPVLHADRELREYLILVTVLWQGGILAPSIHMGD</sequence>
<dbReference type="Proteomes" id="UP000694892">
    <property type="component" value="Chromosome 9_10S"/>
</dbReference>